<dbReference type="Gene3D" id="1.10.760.10">
    <property type="entry name" value="Cytochrome c-like domain"/>
    <property type="match status" value="1"/>
</dbReference>
<evidence type="ECO:0008006" key="4">
    <source>
        <dbReference type="Google" id="ProtNLM"/>
    </source>
</evidence>
<dbReference type="GO" id="GO:0009055">
    <property type="term" value="F:electron transfer activity"/>
    <property type="evidence" value="ECO:0007669"/>
    <property type="project" value="InterPro"/>
</dbReference>
<dbReference type="GO" id="GO:0020037">
    <property type="term" value="F:heme binding"/>
    <property type="evidence" value="ECO:0007669"/>
    <property type="project" value="InterPro"/>
</dbReference>
<accession>A0A840SL98</accession>
<name>A0A840SL98_9RHOB</name>
<dbReference type="RefSeq" id="WP_184146155.1">
    <property type="nucleotide sequence ID" value="NZ_JACHFM010000001.1"/>
</dbReference>
<dbReference type="Proteomes" id="UP000549457">
    <property type="component" value="Unassembled WGS sequence"/>
</dbReference>
<reference evidence="2 3" key="1">
    <citation type="submission" date="2020-08" db="EMBL/GenBank/DDBJ databases">
        <title>Genomic Encyclopedia of Type Strains, Phase IV (KMG-IV): sequencing the most valuable type-strain genomes for metagenomic binning, comparative biology and taxonomic classification.</title>
        <authorList>
            <person name="Goeker M."/>
        </authorList>
    </citation>
    <scope>NUCLEOTIDE SEQUENCE [LARGE SCALE GENOMIC DNA]</scope>
    <source>
        <strain evidence="2 3">DSM 101730</strain>
    </source>
</reference>
<comment type="caution">
    <text evidence="2">The sequence shown here is derived from an EMBL/GenBank/DDBJ whole genome shotgun (WGS) entry which is preliminary data.</text>
</comment>
<dbReference type="EMBL" id="JACHFM010000001">
    <property type="protein sequence ID" value="MBB5220243.1"/>
    <property type="molecule type" value="Genomic_DNA"/>
</dbReference>
<proteinExistence type="predicted"/>
<dbReference type="AlphaFoldDB" id="A0A840SL98"/>
<evidence type="ECO:0000313" key="2">
    <source>
        <dbReference type="EMBL" id="MBB5220243.1"/>
    </source>
</evidence>
<gene>
    <name evidence="2" type="ORF">HNP73_000164</name>
</gene>
<organism evidence="2 3">
    <name type="scientific">Amaricoccus macauensis</name>
    <dbReference type="NCBI Taxonomy" id="57001"/>
    <lineage>
        <taxon>Bacteria</taxon>
        <taxon>Pseudomonadati</taxon>
        <taxon>Pseudomonadota</taxon>
        <taxon>Alphaproteobacteria</taxon>
        <taxon>Rhodobacterales</taxon>
        <taxon>Paracoccaceae</taxon>
        <taxon>Amaricoccus</taxon>
    </lineage>
</organism>
<sequence>MSRLFSRAILGAALLALCSGMAVARDDPMRMLSGRPAGSNVMDPMTSLVAPAKTEGEAAGNVELGGLPDGPGAEETYYQCVACHSTEIIKQQRLTDARWDELWNWMRDTQGMVEPDADSRATILAYLKQNFSSERQASQ</sequence>
<feature type="chain" id="PRO_5032356985" description="Cytochrome C-552" evidence="1">
    <location>
        <begin position="25"/>
        <end position="139"/>
    </location>
</feature>
<keyword evidence="3" id="KW-1185">Reference proteome</keyword>
<evidence type="ECO:0000313" key="3">
    <source>
        <dbReference type="Proteomes" id="UP000549457"/>
    </source>
</evidence>
<dbReference type="InterPro" id="IPR036909">
    <property type="entry name" value="Cyt_c-like_dom_sf"/>
</dbReference>
<keyword evidence="1" id="KW-0732">Signal</keyword>
<protein>
    <recommendedName>
        <fullName evidence="4">Cytochrome C-552</fullName>
    </recommendedName>
</protein>
<evidence type="ECO:0000256" key="1">
    <source>
        <dbReference type="SAM" id="SignalP"/>
    </source>
</evidence>
<dbReference type="SUPFAM" id="SSF46626">
    <property type="entry name" value="Cytochrome c"/>
    <property type="match status" value="1"/>
</dbReference>
<feature type="signal peptide" evidence="1">
    <location>
        <begin position="1"/>
        <end position="24"/>
    </location>
</feature>